<comment type="caution">
    <text evidence="1">The sequence shown here is derived from an EMBL/GenBank/DDBJ whole genome shotgun (WGS) entry which is preliminary data.</text>
</comment>
<organism evidence="1 2">
    <name type="scientific">Drosophila gunungcola</name>
    <name type="common">fruit fly</name>
    <dbReference type="NCBI Taxonomy" id="103775"/>
    <lineage>
        <taxon>Eukaryota</taxon>
        <taxon>Metazoa</taxon>
        <taxon>Ecdysozoa</taxon>
        <taxon>Arthropoda</taxon>
        <taxon>Hexapoda</taxon>
        <taxon>Insecta</taxon>
        <taxon>Pterygota</taxon>
        <taxon>Neoptera</taxon>
        <taxon>Endopterygota</taxon>
        <taxon>Diptera</taxon>
        <taxon>Brachycera</taxon>
        <taxon>Muscomorpha</taxon>
        <taxon>Ephydroidea</taxon>
        <taxon>Drosophilidae</taxon>
        <taxon>Drosophila</taxon>
        <taxon>Sophophora</taxon>
    </lineage>
</organism>
<keyword evidence="2" id="KW-1185">Reference proteome</keyword>
<sequence>MQIAVPKEPNQLHPQMQKESGVYLFAIVQPAKEAATAASAPKVEVEVEEVCVRLILSVG</sequence>
<reference evidence="1" key="1">
    <citation type="journal article" date="2023" name="Genome Biol. Evol.">
        <title>Long-read-based Genome Assembly of Drosophila gunungcola Reveals Fewer Chemosensory Genes in Flower-breeding Species.</title>
        <authorList>
            <person name="Negi A."/>
            <person name="Liao B.Y."/>
            <person name="Yeh S.D."/>
        </authorList>
    </citation>
    <scope>NUCLEOTIDE SEQUENCE</scope>
    <source>
        <strain evidence="1">Sukarami</strain>
    </source>
</reference>
<dbReference type="AlphaFoldDB" id="A0A9Q0BQ10"/>
<evidence type="ECO:0000313" key="1">
    <source>
        <dbReference type="EMBL" id="KAI8039981.1"/>
    </source>
</evidence>
<protein>
    <submittedName>
        <fullName evidence="1">Uncharacterized protein</fullName>
    </submittedName>
</protein>
<name>A0A9Q0BQ10_9MUSC</name>
<gene>
    <name evidence="1" type="ORF">M5D96_007406</name>
</gene>
<dbReference type="Proteomes" id="UP001059596">
    <property type="component" value="Unassembled WGS sequence"/>
</dbReference>
<accession>A0A9Q0BQ10</accession>
<proteinExistence type="predicted"/>
<dbReference type="EMBL" id="JAMKOV010000005">
    <property type="protein sequence ID" value="KAI8039981.1"/>
    <property type="molecule type" value="Genomic_DNA"/>
</dbReference>
<evidence type="ECO:0000313" key="2">
    <source>
        <dbReference type="Proteomes" id="UP001059596"/>
    </source>
</evidence>